<dbReference type="CTD" id="29078"/>
<evidence type="ECO:0000313" key="5">
    <source>
        <dbReference type="Ensembl" id="ENSSFAP00005035045.1"/>
    </source>
</evidence>
<evidence type="ECO:0000256" key="1">
    <source>
        <dbReference type="ARBA" id="ARBA00010698"/>
    </source>
</evidence>
<dbReference type="PANTHER" id="PTHR13338">
    <property type="entry name" value="UPF0240 PROTEIN"/>
    <property type="match status" value="1"/>
</dbReference>
<evidence type="ECO:0000313" key="6">
    <source>
        <dbReference type="Proteomes" id="UP000472267"/>
    </source>
</evidence>
<dbReference type="OMA" id="ILNYVNY"/>
<reference evidence="5" key="2">
    <citation type="submission" date="2025-08" db="UniProtKB">
        <authorList>
            <consortium name="Ensembl"/>
        </authorList>
    </citation>
    <scope>IDENTIFICATION</scope>
</reference>
<dbReference type="AlphaFoldDB" id="A0A672I1V8"/>
<feature type="region of interest" description="Disordered" evidence="4">
    <location>
        <begin position="17"/>
        <end position="50"/>
    </location>
</feature>
<accession>A0A672I1V8</accession>
<name>A0A672I1V8_SALFA</name>
<dbReference type="Pfam" id="PF06784">
    <property type="entry name" value="UPF0240"/>
    <property type="match status" value="1"/>
</dbReference>
<keyword evidence="6" id="KW-1185">Reference proteome</keyword>
<dbReference type="PANTHER" id="PTHR13338:SF4">
    <property type="entry name" value="NADH DEHYDROGENASE [UBIQUINONE] 1 ALPHA SUBCOMPLEX ASSEMBLY FACTOR 4"/>
    <property type="match status" value="1"/>
</dbReference>
<dbReference type="FunCoup" id="A0A672I1V8">
    <property type="interactions" value="927"/>
</dbReference>
<dbReference type="GeneID" id="115402009"/>
<dbReference type="GO" id="GO:0005739">
    <property type="term" value="C:mitochondrion"/>
    <property type="evidence" value="ECO:0007669"/>
    <property type="project" value="TreeGrafter"/>
</dbReference>
<dbReference type="InterPro" id="IPR009622">
    <property type="entry name" value="NDUFAF4"/>
</dbReference>
<sequence>MGARVSRVFRNFNLESRVHRELSKEKPSPAPRHPARELPAADVPPSVTEKNEPLLEHLRSVFVESTEPPAAAQEQKPAALKEAGRRPLKYHFPGGVSGSVELTDVPRGKLTIVEALKALGSHQHRPQTWTPEKVAQEFCLDPNDTKALLEFFVPFKVEIIPPKTAAAKQLKAS</sequence>
<comment type="similarity">
    <text evidence="1">Belongs to the NDUFAF4 family.</text>
</comment>
<evidence type="ECO:0000256" key="3">
    <source>
        <dbReference type="ARBA" id="ARBA00021777"/>
    </source>
</evidence>
<dbReference type="Ensembl" id="ENSSFAT00005036374.1">
    <property type="protein sequence ID" value="ENSSFAP00005035045.1"/>
    <property type="gene ID" value="ENSSFAG00005017791.1"/>
</dbReference>
<protein>
    <recommendedName>
        <fullName evidence="3">NADH dehydrogenase [ubiquinone] 1 alpha subcomplex assembly factor 4</fullName>
    </recommendedName>
</protein>
<comment type="subunit">
    <text evidence="2">Binds calmodulin. Interacts with NDUFAF3.</text>
</comment>
<dbReference type="GO" id="GO:0032981">
    <property type="term" value="P:mitochondrial respiratory chain complex I assembly"/>
    <property type="evidence" value="ECO:0007669"/>
    <property type="project" value="InterPro"/>
</dbReference>
<dbReference type="RefSeq" id="XP_029966281.1">
    <property type="nucleotide sequence ID" value="XM_030110421.1"/>
</dbReference>
<evidence type="ECO:0000256" key="2">
    <source>
        <dbReference type="ARBA" id="ARBA00011265"/>
    </source>
</evidence>
<reference evidence="5" key="1">
    <citation type="submission" date="2019-06" db="EMBL/GenBank/DDBJ databases">
        <authorList>
            <consortium name="Wellcome Sanger Institute Data Sharing"/>
        </authorList>
    </citation>
    <scope>NUCLEOTIDE SEQUENCE [LARGE SCALE GENOMIC DNA]</scope>
</reference>
<reference evidence="5" key="3">
    <citation type="submission" date="2025-09" db="UniProtKB">
        <authorList>
            <consortium name="Ensembl"/>
        </authorList>
    </citation>
    <scope>IDENTIFICATION</scope>
</reference>
<dbReference type="Proteomes" id="UP000472267">
    <property type="component" value="Chromosome 15"/>
</dbReference>
<gene>
    <name evidence="5" type="primary">ndufaf4</name>
</gene>
<proteinExistence type="inferred from homology"/>
<evidence type="ECO:0000256" key="4">
    <source>
        <dbReference type="SAM" id="MobiDB-lite"/>
    </source>
</evidence>
<dbReference type="InParanoid" id="A0A672I1V8"/>
<dbReference type="OrthoDB" id="2434756at2759"/>
<organism evidence="5 6">
    <name type="scientific">Salarias fasciatus</name>
    <name type="common">Jewelled blenny</name>
    <name type="synonym">Blennius fasciatus</name>
    <dbReference type="NCBI Taxonomy" id="181472"/>
    <lineage>
        <taxon>Eukaryota</taxon>
        <taxon>Metazoa</taxon>
        <taxon>Chordata</taxon>
        <taxon>Craniata</taxon>
        <taxon>Vertebrata</taxon>
        <taxon>Euteleostomi</taxon>
        <taxon>Actinopterygii</taxon>
        <taxon>Neopterygii</taxon>
        <taxon>Teleostei</taxon>
        <taxon>Neoteleostei</taxon>
        <taxon>Acanthomorphata</taxon>
        <taxon>Ovalentaria</taxon>
        <taxon>Blenniimorphae</taxon>
        <taxon>Blenniiformes</taxon>
        <taxon>Blennioidei</taxon>
        <taxon>Blenniidae</taxon>
        <taxon>Salariinae</taxon>
        <taxon>Salarias</taxon>
    </lineage>
</organism>
<feature type="compositionally biased region" description="Basic and acidic residues" evidence="4">
    <location>
        <begin position="17"/>
        <end position="27"/>
    </location>
</feature>